<keyword evidence="12" id="KW-0106">Calcium</keyword>
<dbReference type="PhylomeDB" id="B3RS39"/>
<dbReference type="EMBL" id="DS985243">
    <property type="protein sequence ID" value="EDV26451.1"/>
    <property type="molecule type" value="Genomic_DNA"/>
</dbReference>
<dbReference type="CTD" id="6752195"/>
<name>B3RS39_TRIAD</name>
<evidence type="ECO:0000256" key="7">
    <source>
        <dbReference type="ARBA" id="ARBA00013227"/>
    </source>
</evidence>
<dbReference type="GO" id="GO:0030234">
    <property type="term" value="F:enzyme regulator activity"/>
    <property type="evidence" value="ECO:0007669"/>
    <property type="project" value="InterPro"/>
</dbReference>
<dbReference type="OrthoDB" id="423498at2759"/>
<dbReference type="FunCoup" id="B3RS39">
    <property type="interactions" value="188"/>
</dbReference>
<dbReference type="EC" id="3.1.1.17" evidence="7"/>
<evidence type="ECO:0000256" key="8">
    <source>
        <dbReference type="ARBA" id="ARBA00016808"/>
    </source>
</evidence>
<evidence type="ECO:0000256" key="9">
    <source>
        <dbReference type="ARBA" id="ARBA00022490"/>
    </source>
</evidence>
<feature type="binding site" evidence="15">
    <location>
        <position position="127"/>
    </location>
    <ligand>
        <name>substrate</name>
    </ligand>
</feature>
<evidence type="ECO:0000256" key="1">
    <source>
        <dbReference type="ARBA" id="ARBA00001589"/>
    </source>
</evidence>
<comment type="catalytic activity">
    <reaction evidence="1">
        <text>D-glucono-1,5-lactone + H2O = D-gluconate + H(+)</text>
        <dbReference type="Rhea" id="RHEA:10440"/>
        <dbReference type="ChEBI" id="CHEBI:15377"/>
        <dbReference type="ChEBI" id="CHEBI:15378"/>
        <dbReference type="ChEBI" id="CHEBI:16217"/>
        <dbReference type="ChEBI" id="CHEBI:18391"/>
        <dbReference type="EC" id="3.1.1.17"/>
    </reaction>
</comment>
<protein>
    <recommendedName>
        <fullName evidence="8">Regucalcin</fullName>
        <ecNumber evidence="7">3.1.1.17</ecNumber>
    </recommendedName>
    <alternativeName>
        <fullName evidence="13">Gluconolactonase</fullName>
    </alternativeName>
</protein>
<evidence type="ECO:0000256" key="3">
    <source>
        <dbReference type="ARBA" id="ARBA00001936"/>
    </source>
</evidence>
<dbReference type="PRINTS" id="PR01790">
    <property type="entry name" value="SMP30FAMILY"/>
</dbReference>
<evidence type="ECO:0000256" key="6">
    <source>
        <dbReference type="ARBA" id="ARBA00008853"/>
    </source>
</evidence>
<dbReference type="GO" id="GO:0004341">
    <property type="term" value="F:gluconolactonase activity"/>
    <property type="evidence" value="ECO:0000318"/>
    <property type="project" value="GO_Central"/>
</dbReference>
<evidence type="ECO:0000256" key="4">
    <source>
        <dbReference type="ARBA" id="ARBA00001946"/>
    </source>
</evidence>
<feature type="active site" description="Proton donor/acceptor" evidence="14">
    <location>
        <position position="242"/>
    </location>
</feature>
<evidence type="ECO:0000256" key="15">
    <source>
        <dbReference type="PIRSR" id="PIRSR605511-2"/>
    </source>
</evidence>
<organism evidence="17 18">
    <name type="scientific">Trichoplax adhaerens</name>
    <name type="common">Trichoplax reptans</name>
    <dbReference type="NCBI Taxonomy" id="10228"/>
    <lineage>
        <taxon>Eukaryota</taxon>
        <taxon>Metazoa</taxon>
        <taxon>Placozoa</taxon>
        <taxon>Uniplacotomia</taxon>
        <taxon>Trichoplacea</taxon>
        <taxon>Trichoplacidae</taxon>
        <taxon>Trichoplax</taxon>
    </lineage>
</organism>
<evidence type="ECO:0000313" key="17">
    <source>
        <dbReference type="EMBL" id="EDV26451.1"/>
    </source>
</evidence>
<evidence type="ECO:0000256" key="11">
    <source>
        <dbReference type="ARBA" id="ARBA00022801"/>
    </source>
</evidence>
<dbReference type="GeneID" id="6752195"/>
<dbReference type="InParanoid" id="B3RS39"/>
<dbReference type="AlphaFoldDB" id="B3RS39"/>
<feature type="binding site" evidence="15">
    <location>
        <position position="129"/>
    </location>
    <ligand>
        <name>substrate</name>
    </ligand>
</feature>
<dbReference type="PANTHER" id="PTHR10907:SF47">
    <property type="entry name" value="REGUCALCIN"/>
    <property type="match status" value="1"/>
</dbReference>
<evidence type="ECO:0000256" key="12">
    <source>
        <dbReference type="ARBA" id="ARBA00022837"/>
    </source>
</evidence>
<accession>B3RS39</accession>
<dbReference type="FunFam" id="2.120.10.30:FF:000309">
    <property type="entry name" value="Regucalcin"/>
    <property type="match status" value="1"/>
</dbReference>
<gene>
    <name evidence="17" type="ORF">TRIADDRAFT_54463</name>
</gene>
<proteinExistence type="inferred from homology"/>
<evidence type="ECO:0000256" key="14">
    <source>
        <dbReference type="PIRSR" id="PIRSR605511-1"/>
    </source>
</evidence>
<evidence type="ECO:0000256" key="2">
    <source>
        <dbReference type="ARBA" id="ARBA00001913"/>
    </source>
</evidence>
<evidence type="ECO:0000313" key="18">
    <source>
        <dbReference type="Proteomes" id="UP000009022"/>
    </source>
</evidence>
<dbReference type="Proteomes" id="UP000009022">
    <property type="component" value="Unassembled WGS sequence"/>
</dbReference>
<dbReference type="PANTHER" id="PTHR10907">
    <property type="entry name" value="REGUCALCIN"/>
    <property type="match status" value="1"/>
</dbReference>
<reference evidence="17" key="1">
    <citation type="journal article" date="2008" name="Nature">
        <title>The Trichoplax genome and the nature of placozoans.</title>
        <authorList>
            <person name="Srivastava M."/>
            <person name="Begovic E."/>
            <person name="Chapman J."/>
            <person name="Putnam N.H."/>
            <person name="Hellsten U."/>
            <person name="Kawashima T."/>
            <person name="Kuo A."/>
            <person name="Mitros T."/>
            <person name="Salamov A."/>
            <person name="Carpenter M.L."/>
            <person name="Signorovitch A.Y."/>
            <person name="Moreno M.A."/>
            <person name="Kamm K."/>
            <person name="Grimwood J."/>
            <person name="Schmutz J."/>
            <person name="Shapiro H."/>
            <person name="Grigoriev I.V."/>
            <person name="Buss L.W."/>
            <person name="Schierwater B."/>
            <person name="Dellaporta S.L."/>
            <person name="Rokhsar D.S."/>
        </authorList>
    </citation>
    <scope>NUCLEOTIDE SEQUENCE [LARGE SCALE GENOMIC DNA]</scope>
    <source>
        <strain evidence="17">Grell-BS-1999</strain>
    </source>
</reference>
<dbReference type="KEGG" id="tad:TRIADDRAFT_54463"/>
<evidence type="ECO:0000256" key="10">
    <source>
        <dbReference type="ARBA" id="ARBA00022723"/>
    </source>
</evidence>
<dbReference type="Pfam" id="PF08450">
    <property type="entry name" value="SGL"/>
    <property type="match status" value="1"/>
</dbReference>
<keyword evidence="9" id="KW-0963">Cytoplasm</keyword>
<dbReference type="HOGENOM" id="CLU_036110_3_2_1"/>
<keyword evidence="11" id="KW-0378">Hydrolase</keyword>
<keyword evidence="18" id="KW-1185">Reference proteome</keyword>
<keyword evidence="15" id="KW-0862">Zinc</keyword>
<dbReference type="GO" id="GO:0005509">
    <property type="term" value="F:calcium ion binding"/>
    <property type="evidence" value="ECO:0000318"/>
    <property type="project" value="GO_Central"/>
</dbReference>
<feature type="binding site" evidence="15">
    <location>
        <position position="242"/>
    </location>
    <ligand>
        <name>a divalent metal cation</name>
        <dbReference type="ChEBI" id="CHEBI:60240"/>
    </ligand>
</feature>
<comment type="subcellular location">
    <subcellularLocation>
        <location evidence="5">Cytoplasm</location>
    </subcellularLocation>
</comment>
<comment type="cofactor">
    <cofactor evidence="2">
        <name>Ca(2+)</name>
        <dbReference type="ChEBI" id="CHEBI:29108"/>
    </cofactor>
</comment>
<comment type="cofactor">
    <cofactor evidence="15">
        <name>Zn(2+)</name>
        <dbReference type="ChEBI" id="CHEBI:29105"/>
    </cofactor>
    <text evidence="15">Binds 1 divalent metal cation per subunit.</text>
</comment>
<dbReference type="STRING" id="10228.B3RS39"/>
<dbReference type="InterPro" id="IPR008367">
    <property type="entry name" value="Regucalcin"/>
</dbReference>
<dbReference type="InterPro" id="IPR011042">
    <property type="entry name" value="6-blade_b-propeller_TolB-like"/>
</dbReference>
<feature type="binding site" evidence="15">
    <location>
        <position position="42"/>
    </location>
    <ligand>
        <name>a divalent metal cation</name>
        <dbReference type="ChEBI" id="CHEBI:60240"/>
    </ligand>
</feature>
<dbReference type="GO" id="GO:0005737">
    <property type="term" value="C:cytoplasm"/>
    <property type="evidence" value="ECO:0007669"/>
    <property type="project" value="UniProtKB-SubCell"/>
</dbReference>
<dbReference type="GO" id="GO:0019853">
    <property type="term" value="P:L-ascorbic acid biosynthetic process"/>
    <property type="evidence" value="ECO:0000318"/>
    <property type="project" value="GO_Central"/>
</dbReference>
<dbReference type="Gene3D" id="2.120.10.30">
    <property type="entry name" value="TolB, C-terminal domain"/>
    <property type="match status" value="1"/>
</dbReference>
<evidence type="ECO:0000256" key="13">
    <source>
        <dbReference type="ARBA" id="ARBA00032464"/>
    </source>
</evidence>
<dbReference type="InterPro" id="IPR005511">
    <property type="entry name" value="SMP-30"/>
</dbReference>
<sequence>MERRDQNSVSCSEERRPNKLHRILDMADVVVEQFNKGGILAEGPFYDASTNKLAWVDIYGQSVHFTDLVTKEDEVHNFDARPGAIVKRINHKDCWIINLENKIVSYNDKTKETEVLAELEKDKPKNRLNDAKCDPSQIVVHKVHHLGTGSMYEPENGVFDKGHGTLYSLSKDLQITSHMDGISISNGLAWSADKTIMYYVDTETRGVYAFDFDLTDGTIKNKRIAVTYDDVSPNTGKEHFPDGMCIDAEGKLWIAAWFGAQVMRYDPATNKLIQTVTLPCEQISSCAFGGPNLDELFVTSCGYLKSEEERKRFPQAGSVFRVKNLGVKGTPSLGFEG</sequence>
<dbReference type="SUPFAM" id="SSF63829">
    <property type="entry name" value="Calcium-dependent phosphotriesterase"/>
    <property type="match status" value="1"/>
</dbReference>
<dbReference type="OMA" id="LWRCRAD"/>
<comment type="similarity">
    <text evidence="6">Belongs to the SMP-30/CGR1 family.</text>
</comment>
<dbReference type="PRINTS" id="PR01791">
    <property type="entry name" value="REGUCALCIN"/>
</dbReference>
<evidence type="ECO:0000259" key="16">
    <source>
        <dbReference type="Pfam" id="PF08450"/>
    </source>
</evidence>
<dbReference type="eggNOG" id="KOG4499">
    <property type="taxonomic scope" value="Eukaryota"/>
</dbReference>
<evidence type="ECO:0000256" key="5">
    <source>
        <dbReference type="ARBA" id="ARBA00004496"/>
    </source>
</evidence>
<dbReference type="RefSeq" id="XP_002110447.1">
    <property type="nucleotide sequence ID" value="XM_002110411.1"/>
</dbReference>
<comment type="cofactor">
    <cofactor evidence="4">
        <name>Mg(2+)</name>
        <dbReference type="ChEBI" id="CHEBI:18420"/>
    </cofactor>
</comment>
<keyword evidence="10 15" id="KW-0479">Metal-binding</keyword>
<feature type="binding site" evidence="15">
    <location>
        <position position="186"/>
    </location>
    <ligand>
        <name>a divalent metal cation</name>
        <dbReference type="ChEBI" id="CHEBI:60240"/>
    </ligand>
</feature>
<comment type="cofactor">
    <cofactor evidence="3">
        <name>Mn(2+)</name>
        <dbReference type="ChEBI" id="CHEBI:29035"/>
    </cofactor>
</comment>
<feature type="domain" description="SMP-30/Gluconolactonase/LRE-like region" evidence="16">
    <location>
        <begin position="40"/>
        <end position="301"/>
    </location>
</feature>
<dbReference type="InterPro" id="IPR013658">
    <property type="entry name" value="SGL"/>
</dbReference>